<reference evidence="2 3" key="1">
    <citation type="submission" date="2023-09" db="EMBL/GenBank/DDBJ databases">
        <title>Nesidiocoris tenuis whole genome shotgun sequence.</title>
        <authorList>
            <person name="Shibata T."/>
            <person name="Shimoda M."/>
            <person name="Kobayashi T."/>
            <person name="Uehara T."/>
        </authorList>
    </citation>
    <scope>NUCLEOTIDE SEQUENCE [LARGE SCALE GENOMIC DNA]</scope>
    <source>
        <strain evidence="2 3">Japan</strain>
    </source>
</reference>
<accession>A0ABN7AFS0</accession>
<keyword evidence="1" id="KW-0472">Membrane</keyword>
<proteinExistence type="predicted"/>
<keyword evidence="3" id="KW-1185">Reference proteome</keyword>
<dbReference type="Proteomes" id="UP001307889">
    <property type="component" value="Chromosome 2"/>
</dbReference>
<dbReference type="EMBL" id="AP028910">
    <property type="protein sequence ID" value="BES90014.1"/>
    <property type="molecule type" value="Genomic_DNA"/>
</dbReference>
<feature type="transmembrane region" description="Helical" evidence="1">
    <location>
        <begin position="17"/>
        <end position="33"/>
    </location>
</feature>
<gene>
    <name evidence="2" type="ORF">NTJ_02821</name>
</gene>
<evidence type="ECO:0000313" key="2">
    <source>
        <dbReference type="EMBL" id="BES90014.1"/>
    </source>
</evidence>
<evidence type="ECO:0008006" key="4">
    <source>
        <dbReference type="Google" id="ProtNLM"/>
    </source>
</evidence>
<name>A0ABN7AFS0_9HEMI</name>
<keyword evidence="1" id="KW-1133">Transmembrane helix</keyword>
<organism evidence="2 3">
    <name type="scientific">Nesidiocoris tenuis</name>
    <dbReference type="NCBI Taxonomy" id="355587"/>
    <lineage>
        <taxon>Eukaryota</taxon>
        <taxon>Metazoa</taxon>
        <taxon>Ecdysozoa</taxon>
        <taxon>Arthropoda</taxon>
        <taxon>Hexapoda</taxon>
        <taxon>Insecta</taxon>
        <taxon>Pterygota</taxon>
        <taxon>Neoptera</taxon>
        <taxon>Paraneoptera</taxon>
        <taxon>Hemiptera</taxon>
        <taxon>Heteroptera</taxon>
        <taxon>Panheteroptera</taxon>
        <taxon>Cimicomorpha</taxon>
        <taxon>Miridae</taxon>
        <taxon>Dicyphina</taxon>
        <taxon>Nesidiocoris</taxon>
    </lineage>
</organism>
<sequence>MFCFPRGFFQCEPEGEFLMLVLLLLFGFLRHALSRPRLVIVGVTLLFQPPSAPFRPSKLDAGNMYLLFKTGKQRRETMGRVN</sequence>
<evidence type="ECO:0000313" key="3">
    <source>
        <dbReference type="Proteomes" id="UP001307889"/>
    </source>
</evidence>
<protein>
    <recommendedName>
        <fullName evidence="4">Secreted protein</fullName>
    </recommendedName>
</protein>
<keyword evidence="1" id="KW-0812">Transmembrane</keyword>
<evidence type="ECO:0000256" key="1">
    <source>
        <dbReference type="SAM" id="Phobius"/>
    </source>
</evidence>